<reference evidence="1 2" key="1">
    <citation type="journal article" date="2012" name="PLoS ONE">
        <title>The purine-utilizing bacterium Clostridium acidurici 9a: a genome-guided metabolic reconsideration.</title>
        <authorList>
            <person name="Hartwich K."/>
            <person name="Poehlein A."/>
            <person name="Daniel R."/>
        </authorList>
    </citation>
    <scope>NUCLEOTIDE SEQUENCE [LARGE SCALE GENOMIC DNA]</scope>
    <source>
        <strain evidence="2">ATCC 7906 / DSM 604 / BCRC 14475 / CIP 104303 / KCTC 5404 / NCIMB 10678 / 9a</strain>
    </source>
</reference>
<dbReference type="RefSeq" id="WP_014967999.1">
    <property type="nucleotide sequence ID" value="NC_018664.1"/>
</dbReference>
<organism evidence="1 2">
    <name type="scientific">Gottschalkia acidurici (strain ATCC 7906 / DSM 604 / BCRC 14475 / CIP 104303 / KCTC 5404 / NCIMB 10678 / 9a)</name>
    <name type="common">Clostridium acidurici</name>
    <dbReference type="NCBI Taxonomy" id="1128398"/>
    <lineage>
        <taxon>Bacteria</taxon>
        <taxon>Bacillati</taxon>
        <taxon>Bacillota</taxon>
        <taxon>Tissierellia</taxon>
        <taxon>Tissierellales</taxon>
        <taxon>Gottschalkiaceae</taxon>
        <taxon>Gottschalkia</taxon>
    </lineage>
</organism>
<protein>
    <recommendedName>
        <fullName evidence="3">ATPase</fullName>
    </recommendedName>
</protein>
<name>K0AYL8_GOTA9</name>
<proteinExistence type="predicted"/>
<accession>K0AYL8</accession>
<dbReference type="KEGG" id="cad:Curi_c18570"/>
<gene>
    <name evidence="1" type="ordered locus">Curi_c18570</name>
</gene>
<keyword evidence="2" id="KW-1185">Reference proteome</keyword>
<dbReference type="EMBL" id="CP003326">
    <property type="protein sequence ID" value="AFS78863.1"/>
    <property type="molecule type" value="Genomic_DNA"/>
</dbReference>
<dbReference type="SUPFAM" id="SSF52540">
    <property type="entry name" value="P-loop containing nucleoside triphosphate hydrolases"/>
    <property type="match status" value="1"/>
</dbReference>
<dbReference type="HOGENOM" id="CLU_063820_0_0_9"/>
<dbReference type="eggNOG" id="COG1763">
    <property type="taxonomic scope" value="Bacteria"/>
</dbReference>
<dbReference type="STRING" id="1128398.Curi_c18570"/>
<sequence length="356" mass="40486">MAGKVRRMFPASNTSEGFYSYFDNILGKDANRIFILKGGPGTGKSTIMRRFADRAKALNYDLEFHHCASDPSSVDVVVIPELKVAILDGTAPHVTDPKVPGAVDEIINLGQYWNEDSLVKNKEKIRVLIESNSKYYIRTYKYLKAARAIYEDIVWKNQEALDVGKRNIEVENLVIEIFEGIEHSEFLGQERHLFGSAYTPDGWVEYTDSLIEELEDVYYIKGDIGTGKSSLLERVYKEGIKRGLDVEVFHSPLIPENIETIIIKGLNIGLTLSKLGEKGAKKAIDLNKYIDDSKLEIHKKDIEDDKKVVEQLINIAITNLTKTKENHDELEKYYSPNMNFKKLNEVSDKIISKTFK</sequence>
<evidence type="ECO:0008006" key="3">
    <source>
        <dbReference type="Google" id="ProtNLM"/>
    </source>
</evidence>
<dbReference type="Proteomes" id="UP000006094">
    <property type="component" value="Chromosome"/>
</dbReference>
<dbReference type="AlphaFoldDB" id="K0AYL8"/>
<evidence type="ECO:0000313" key="1">
    <source>
        <dbReference type="EMBL" id="AFS78863.1"/>
    </source>
</evidence>
<dbReference type="InterPro" id="IPR027417">
    <property type="entry name" value="P-loop_NTPase"/>
</dbReference>
<dbReference type="OrthoDB" id="9781752at2"/>
<evidence type="ECO:0000313" key="2">
    <source>
        <dbReference type="Proteomes" id="UP000006094"/>
    </source>
</evidence>